<dbReference type="GO" id="GO:0071277">
    <property type="term" value="P:cellular response to calcium ion"/>
    <property type="evidence" value="ECO:0007669"/>
    <property type="project" value="TreeGrafter"/>
</dbReference>
<dbReference type="Pfam" id="PF17963">
    <property type="entry name" value="Big_9"/>
    <property type="match status" value="1"/>
</dbReference>
<evidence type="ECO:0000313" key="6">
    <source>
        <dbReference type="EMBL" id="QEM99731.1"/>
    </source>
</evidence>
<feature type="region of interest" description="Disordered" evidence="4">
    <location>
        <begin position="3222"/>
        <end position="3241"/>
    </location>
</feature>
<dbReference type="Gene3D" id="3.40.50.410">
    <property type="entry name" value="von Willebrand factor, type A domain"/>
    <property type="match status" value="1"/>
</dbReference>
<dbReference type="SMART" id="SM00237">
    <property type="entry name" value="Calx_beta"/>
    <property type="match status" value="18"/>
</dbReference>
<dbReference type="GO" id="GO:0004930">
    <property type="term" value="F:G protein-coupled receptor activity"/>
    <property type="evidence" value="ECO:0007669"/>
    <property type="project" value="InterPro"/>
</dbReference>
<organism evidence="6 7">
    <name type="scientific">Sphaerotilus sulfidivorans</name>
    <dbReference type="NCBI Taxonomy" id="639200"/>
    <lineage>
        <taxon>Bacteria</taxon>
        <taxon>Pseudomonadati</taxon>
        <taxon>Pseudomonadota</taxon>
        <taxon>Betaproteobacteria</taxon>
        <taxon>Burkholderiales</taxon>
        <taxon>Sphaerotilaceae</taxon>
        <taxon>Sphaerotilus</taxon>
    </lineage>
</organism>
<dbReference type="InterPro" id="IPR036465">
    <property type="entry name" value="vWFA_dom_sf"/>
</dbReference>
<evidence type="ECO:0000256" key="1">
    <source>
        <dbReference type="ARBA" id="ARBA00022729"/>
    </source>
</evidence>
<dbReference type="GO" id="GO:0005737">
    <property type="term" value="C:cytoplasm"/>
    <property type="evidence" value="ECO:0007669"/>
    <property type="project" value="TreeGrafter"/>
</dbReference>
<dbReference type="SMART" id="SM00327">
    <property type="entry name" value="VWA"/>
    <property type="match status" value="1"/>
</dbReference>
<dbReference type="InterPro" id="IPR003644">
    <property type="entry name" value="Calx_beta"/>
</dbReference>
<dbReference type="RefSeq" id="WP_149502493.1">
    <property type="nucleotide sequence ID" value="NZ_CP035708.1"/>
</dbReference>
<protein>
    <submittedName>
        <fullName evidence="6">VWA domain-containing protein</fullName>
    </submittedName>
</protein>
<dbReference type="Gene3D" id="2.60.40.1200">
    <property type="match status" value="1"/>
</dbReference>
<dbReference type="GO" id="GO:0001965">
    <property type="term" value="F:G-protein alpha-subunit binding"/>
    <property type="evidence" value="ECO:0007669"/>
    <property type="project" value="TreeGrafter"/>
</dbReference>
<dbReference type="InterPro" id="IPR046779">
    <property type="entry name" value="LapA_adhesin_dom"/>
</dbReference>
<dbReference type="InterPro" id="IPR026919">
    <property type="entry name" value="ADGRV1"/>
</dbReference>
<reference evidence="6 7" key="1">
    <citation type="submission" date="2019-02" db="EMBL/GenBank/DDBJ databases">
        <title>Complete Genome Sequence and Methylome Analysis of Sphaerotilus natans subsp. sulfidivorans D-507.</title>
        <authorList>
            <person name="Fomenkov A."/>
            <person name="Gridneva E."/>
            <person name="Smolyakov D."/>
            <person name="Dubinina G."/>
            <person name="Vincze T."/>
            <person name="Grabovich M."/>
            <person name="Roberts R.J."/>
        </authorList>
    </citation>
    <scope>NUCLEOTIDE SEQUENCE [LARGE SCALE GENOMIC DNA]</scope>
    <source>
        <strain evidence="6 7">D-507</strain>
    </source>
</reference>
<dbReference type="PANTHER" id="PTHR46682">
    <property type="entry name" value="ADHESION G-PROTEIN COUPLED RECEPTOR V1"/>
    <property type="match status" value="1"/>
</dbReference>
<dbReference type="SUPFAM" id="SSF53300">
    <property type="entry name" value="vWA-like"/>
    <property type="match status" value="1"/>
</dbReference>
<dbReference type="PANTHER" id="PTHR46682:SF1">
    <property type="entry name" value="ADHESION G-PROTEIN COUPLED RECEPTOR V1"/>
    <property type="match status" value="1"/>
</dbReference>
<dbReference type="EMBL" id="CP035708">
    <property type="protein sequence ID" value="QEM99731.1"/>
    <property type="molecule type" value="Genomic_DNA"/>
</dbReference>
<name>A0A5C1Q0X6_9BURK</name>
<evidence type="ECO:0000256" key="3">
    <source>
        <dbReference type="ARBA" id="ARBA00022837"/>
    </source>
</evidence>
<evidence type="ECO:0000259" key="5">
    <source>
        <dbReference type="PROSITE" id="PS50234"/>
    </source>
</evidence>
<keyword evidence="1" id="KW-0732">Signal</keyword>
<dbReference type="InterPro" id="IPR002035">
    <property type="entry name" value="VWF_A"/>
</dbReference>
<dbReference type="InterPro" id="IPR038081">
    <property type="entry name" value="CalX-like_sf"/>
</dbReference>
<feature type="domain" description="VWFA" evidence="5">
    <location>
        <begin position="2842"/>
        <end position="3030"/>
    </location>
</feature>
<dbReference type="Pfam" id="PF20579">
    <property type="entry name" value="LapA"/>
    <property type="match status" value="19"/>
</dbReference>
<dbReference type="OrthoDB" id="4648428at2"/>
<proteinExistence type="predicted"/>
<dbReference type="GO" id="GO:0016020">
    <property type="term" value="C:membrane"/>
    <property type="evidence" value="ECO:0007669"/>
    <property type="project" value="InterPro"/>
</dbReference>
<sequence>MPASQPPSSSAAPSSAVRDMPQLNIHYVPSRLPAGIVVGLWGDAVMRQDDGGARTLQLGDVVTKGDVLLTAQNGVVEISLGGTAVATNARPGKGDGLDQLIASLDNGEIDIAPGAGLGGSEGSLQPGVVVDRIIEVVTPQEYQFAYEQAGTLGEIENTEISIASASDEPDLETDTPADDPVASSTVFVGLVGPASGAITEGETAKFTVSLSQPAATDVTVKLTYSGTATDGSDYTAVTSVTIPAGQSSVEFDLSTIDDALAEGSESITISVGEITGGGFEAIAADPAKGSVITLVTDDVGGKDGGTPGAEDTCLVSITGPASGSVTEGETAKFTVSLSQPAATDVTIKLTYSGTATDGSDYTAVTSVTIPAGQSSVDFDLSTIDDALAEGSESITISVGEITGGGFEAIAADPDKGSVTTLVTDDVGGPGGGTPGAEDTCLVSITGPASGSVTEGETAKFTVSLSQPAATDVTIKLTYSGTATDGSDYTAVTSVTIPAGQSSVDFDQSTIDDALAEGSESITISVGEITGGGFEAIAADPDKGSVTTLVTDDVGGPGGGTPGAEDTCLVSIAGPASVVEGQTSTGYTVSLSQPAATDVTIKLTYSGTATDGSDYTAVTSVTIPAGQTSTTFDLSTIDDALAEGSETITISVGEITGGGFEAIAADPDKGSVTTLVTDDVGGPGGGTPGSEDTCLVSIAGPASGSVTEGETARFTVSLSQPAATDVTIKLTYSGTATDGSDYIAVTSVTIPAGQSSVEFDLSTIDDALAEGSESITISVGEITGGGFEAIAADPDKGSVTTLVTDDVGGPGGGTPGGEDTCLVSITGPASGSVTEGETARFTVSLSQPAATDVTVKLTYSGTATDGSDYTAVTSVTIPAGQSSVDFDLSTIDDALAEGSETITVSVGEITGGGFEAIAADPDKGSVTTLVTDDVGGPGGGTPGAEDTCLVSITGPASGSVTEGETARFTVSLSQPAATDVTIKLTYSGTATDGSDYTAVTSLTIPAGQSSVDFDLSTIDDALAEGSETITVSVGEITGGGFEAIAADPAKGSVTTLVTDDVGGPGGGTPGVEDTCLVSITGPGSVVEGQTASGYTVSLSQPAATDVTVKLTYSGTATDGSDYTAVTSVTIPAGQTSTTFDLSTIDDALVEGSETITVSVGEITGGGFEAITADPTKGSITTLVTDDVGGPGSGTPGVEDTCLVSITGPGSVVEGQTASGYTVSLSQPASTDVTVKLTYSGTATDGSDYTAVTSVTIPAGQTRTTFDLNTIDDALAEGSESITISVGEITGGGFEAIAADPDKGSVTTLVTDDVGGPGGGTPGAEDTCLVSITGPGSVVEGQTASGYTVSLSQPASTDVTVKLTYSGTATDGSDYTAVTSVTIPAGQTRTTFDLSTIDDALVEGSETITVSVGEITGGGFEAIAADPDKGSVTTLVTDDVGGPGGGTPGSEDTCLVSIAGPASGSVTEGETARFAVSLSQPAATDVTIKLTYSGTATDGSDYTAVTSVTIPAGQSSVDFDLSTIDDALAEGSETITVSVGEITGGGFEAIAADPAKGSVTTLVTDDVGGPGGGTPGAEDTCLVSIAGPASGSVTEGETARFTVSLSQPAATDVTIKLTYSGTATDGSDYTAVTSVTIPAGQSSVDFDLSTIDDALAEGSETITVSVGEITDGGFEAIAADPAKGSVTTLVTDDVGGPGGGTPGAEDTCLVSITGPGTVVEGQTATGYTVSLSQPAATDVTIKLTYSGTATDGSDYTAVTSVTIPAGQSSVDFDLSTIDDALVEGSESITISVGEITGGGFEAIAADPAKGSVTTLVTDDVGGPGGGTPGAEDTCLVSIAGPASVVEGQTATGYTVSLSQPAATDVTIKLTYSGTATDGSDYTAVTSVTIPAGQTRTTFDLSTIDDALAEGSESITISVGEITGGGFEAIAADPNKGSVTTLVTDDVGGPGGGTPGAEDTCLVSITGPASGSVTEGETAKFTVSLSQPAATDVTIKLTYSGTATDGSDYTAVTSVTIPAGQSSVEFDLSTIDDALAEGSESITISVGEITGGGFEAIAADPDKGSVTTLVTDDVGGPGGGTPGAEDTCLVSIAGPASVVEGQTATGYTVSLSQPAATDVTIKLTYSGTATDGSDYTAVTSVTIPAGQTRTTFDLSTIDDALAEGSESITISVGEITGGGFEAIAADPNKGSVTTLVTDDVGGPGGGTPGSEDTCLVSITGPGSVVEGQTASGYTVNLSQPAATDVTIKLTYSGTATDGSDYTAVTSVTIPAGQTRTTFDLNTIDDALAEGSESITISVGEITGGGFEAIAADPDKGSVTTLVTDDVGGPGGGMPGAEDTCLVSITGPGSVVEGQTASGYTVSLSQPAATDVTVKLTYSGTATDGSDYTAVTSVTIPAGQSSVEFDLSTIDDALAEDSETITVSVGDIDGGGFEAIVAHPLERSVTTTLQDDAGPHGPGTPRAEDTCLVSITGPGTVAEGGTAAGYTVTLSQPAVTDVVIRLNYGGSASAGSDYAPVLSVTIPAGSRSASFDLPTLADGRAEGSESIVVTLGSISGGGFEVLRGDPGAFSVTTVIADANNAPVLQADQATTREDTAVSGNLLANDRDPDGDTLTVTHFTWNDQSFTAGSSATIAGVGTLTVGSDGQFLFTPAQDYAGAVPVASCTVSDGRGQVSVSTLTLSITPVNDAPTLRGTTLTLSEEGLAQGRPESGETPATQAGGRLQFSDVDSSALSFTLSAPTALLSSGGVALSWSGDGSAARPLVGSAAGQAVISATIDAEGRYSVTLHAPLDHPVRGQEDALTLSLGVQVSDGQSSSSASIDVTVRDDSPVPLCVVRCADLSPVQTNLLITLDVSGSMSTRDGIGGQTRLQSAIASIEKLIDSYADRGDVMVRLVTFSSGASERGACWMTVDQARSTLRCLSASGNTNYDAALDAARGAFDDPGRLVDGQNIAYFFSDGRPNVPSGDVGIDAAEQKVWERFVEANDIRSYAIGLGKDVPAAALAPIAHDGEGQDTIAPLLVTRFDQLDAALAQTVADPIQGELVAGGIDRAAGADGGHLSALVVDGVQHRWDPSTSASDTVTVRTASGGEFTFNMETGRYSYQPPAGASRDYQEKIGFVLTDADGDSRSGSLTLGVDVDGNGRCDVQCAPATTSPIPDASGCLTGSILNWSLADPCDSSSTGGTSASGTSSGTGSLHCGDLLSSTLDLLAQWSNSSSGSTGSGCTSAPAPACAPAPAPADGSGALSSAEQLLAQTLIRQASDTSSHCGP</sequence>
<keyword evidence="3" id="KW-0106">Calcium</keyword>
<dbReference type="Proteomes" id="UP000323522">
    <property type="component" value="Chromosome"/>
</dbReference>
<gene>
    <name evidence="6" type="ORF">EWH46_02380</name>
</gene>
<dbReference type="CDD" id="cd00198">
    <property type="entry name" value="vWFA"/>
    <property type="match status" value="1"/>
</dbReference>
<dbReference type="SUPFAM" id="SSF141072">
    <property type="entry name" value="CalX-like"/>
    <property type="match status" value="19"/>
</dbReference>
<keyword evidence="2" id="KW-0677">Repeat</keyword>
<dbReference type="KEGG" id="snn:EWH46_02380"/>
<accession>A0A5C1Q0X6</accession>
<evidence type="ECO:0000256" key="4">
    <source>
        <dbReference type="SAM" id="MobiDB-lite"/>
    </source>
</evidence>
<dbReference type="Gene3D" id="2.60.40.2030">
    <property type="match status" value="19"/>
</dbReference>
<dbReference type="PROSITE" id="PS50234">
    <property type="entry name" value="VWFA"/>
    <property type="match status" value="1"/>
</dbReference>
<dbReference type="Pfam" id="PF13519">
    <property type="entry name" value="VWA_2"/>
    <property type="match status" value="1"/>
</dbReference>
<evidence type="ECO:0000256" key="2">
    <source>
        <dbReference type="ARBA" id="ARBA00022737"/>
    </source>
</evidence>
<dbReference type="GO" id="GO:0010855">
    <property type="term" value="F:adenylate cyclase inhibitor activity"/>
    <property type="evidence" value="ECO:0007669"/>
    <property type="project" value="TreeGrafter"/>
</dbReference>
<evidence type="ECO:0000313" key="7">
    <source>
        <dbReference type="Proteomes" id="UP000323522"/>
    </source>
</evidence>